<dbReference type="Proteomes" id="UP001595945">
    <property type="component" value="Unassembled WGS sequence"/>
</dbReference>
<dbReference type="NCBIfam" id="NF045517">
    <property type="entry name" value="halo_surf_dom"/>
    <property type="match status" value="1"/>
</dbReference>
<dbReference type="AlphaFoldDB" id="A0ABD5Q4S9"/>
<reference evidence="3 4" key="1">
    <citation type="journal article" date="2019" name="Int. J. Syst. Evol. Microbiol.">
        <title>The Global Catalogue of Microorganisms (GCM) 10K type strain sequencing project: providing services to taxonomists for standard genome sequencing and annotation.</title>
        <authorList>
            <consortium name="The Broad Institute Genomics Platform"/>
            <consortium name="The Broad Institute Genome Sequencing Center for Infectious Disease"/>
            <person name="Wu L."/>
            <person name="Ma J."/>
        </authorList>
    </citation>
    <scope>NUCLEOTIDE SEQUENCE [LARGE SCALE GENOMIC DNA]</scope>
    <source>
        <strain evidence="3 4">XZYJ18</strain>
    </source>
</reference>
<proteinExistence type="predicted"/>
<organism evidence="3 4">
    <name type="scientific">Halorussus aquaticus</name>
    <dbReference type="NCBI Taxonomy" id="2953748"/>
    <lineage>
        <taxon>Archaea</taxon>
        <taxon>Methanobacteriati</taxon>
        <taxon>Methanobacteriota</taxon>
        <taxon>Stenosarchaea group</taxon>
        <taxon>Halobacteria</taxon>
        <taxon>Halobacteriales</taxon>
        <taxon>Haladaptataceae</taxon>
        <taxon>Halorussus</taxon>
    </lineage>
</organism>
<keyword evidence="1" id="KW-1133">Transmembrane helix</keyword>
<dbReference type="Pfam" id="PF25162">
    <property type="entry name" value="DUF7827"/>
    <property type="match status" value="1"/>
</dbReference>
<feature type="domain" description="DUF7827" evidence="2">
    <location>
        <begin position="26"/>
        <end position="131"/>
    </location>
</feature>
<evidence type="ECO:0000256" key="1">
    <source>
        <dbReference type="SAM" id="Phobius"/>
    </source>
</evidence>
<sequence>MRRRYHALILATVLLVSAATPVLGAQASAEFDHSHVTTDAGDTVEIPVTVTNTDSATVRIGSEAVNYVATVTLRDGNDDQTVTLRYDTRKAGHGGVFSVTDDADEVTVRSETEFDDGQRLDPGNYELAVAPGNGSLDETSDVATLVVTEPTQSTSNSAPATTTTSEYAGHVVDVRGGVTVAPAVNQTITGDIDLEPGTPVQVRLKSTNGTQFLKSGETTVTENGRFRVSFDFTGLEAESGNRTEFRIEVRADGEVEKEASGVVRTPPTNETTTTTTKAGSVPGFGLTTGVVALIAVSVLALRAE</sequence>
<evidence type="ECO:0000313" key="4">
    <source>
        <dbReference type="Proteomes" id="UP001595945"/>
    </source>
</evidence>
<protein>
    <submittedName>
        <fullName evidence="3">DUF2167 domain-containing protein</fullName>
    </submittedName>
</protein>
<keyword evidence="1" id="KW-0812">Transmembrane</keyword>
<dbReference type="EMBL" id="JBHSHT010000002">
    <property type="protein sequence ID" value="MFC4825701.1"/>
    <property type="molecule type" value="Genomic_DNA"/>
</dbReference>
<feature type="transmembrane region" description="Helical" evidence="1">
    <location>
        <begin position="281"/>
        <end position="301"/>
    </location>
</feature>
<keyword evidence="4" id="KW-1185">Reference proteome</keyword>
<name>A0ABD5Q4S9_9EURY</name>
<evidence type="ECO:0000259" key="2">
    <source>
        <dbReference type="Pfam" id="PF25162"/>
    </source>
</evidence>
<dbReference type="InterPro" id="IPR057149">
    <property type="entry name" value="DUF7827"/>
</dbReference>
<accession>A0ABD5Q4S9</accession>
<keyword evidence="1" id="KW-0472">Membrane</keyword>
<dbReference type="RefSeq" id="WP_254268657.1">
    <property type="nucleotide sequence ID" value="NZ_CP100400.1"/>
</dbReference>
<evidence type="ECO:0000313" key="3">
    <source>
        <dbReference type="EMBL" id="MFC4825701.1"/>
    </source>
</evidence>
<comment type="caution">
    <text evidence="3">The sequence shown here is derived from an EMBL/GenBank/DDBJ whole genome shotgun (WGS) entry which is preliminary data.</text>
</comment>
<gene>
    <name evidence="3" type="ORF">ACFO9K_15700</name>
</gene>
<dbReference type="GeneID" id="73043576"/>